<dbReference type="Gene3D" id="3.10.10.10">
    <property type="entry name" value="HIV Type 1 Reverse Transcriptase, subunit A, domain 1"/>
    <property type="match status" value="1"/>
</dbReference>
<dbReference type="InterPro" id="IPR041577">
    <property type="entry name" value="RT_RNaseH_2"/>
</dbReference>
<organism evidence="2 3">
    <name type="scientific">Spinacia oleracea</name>
    <name type="common">Spinach</name>
    <dbReference type="NCBI Taxonomy" id="3562"/>
    <lineage>
        <taxon>Eukaryota</taxon>
        <taxon>Viridiplantae</taxon>
        <taxon>Streptophyta</taxon>
        <taxon>Embryophyta</taxon>
        <taxon>Tracheophyta</taxon>
        <taxon>Spermatophyta</taxon>
        <taxon>Magnoliopsida</taxon>
        <taxon>eudicotyledons</taxon>
        <taxon>Gunneridae</taxon>
        <taxon>Pentapetalae</taxon>
        <taxon>Caryophyllales</taxon>
        <taxon>Chenopodiaceae</taxon>
        <taxon>Chenopodioideae</taxon>
        <taxon>Anserineae</taxon>
        <taxon>Spinacia</taxon>
    </lineage>
</organism>
<dbReference type="GeneID" id="130471455"/>
<evidence type="ECO:0000313" key="3">
    <source>
        <dbReference type="RefSeq" id="XP_056697572.1"/>
    </source>
</evidence>
<keyword evidence="2" id="KW-1185">Reference proteome</keyword>
<dbReference type="Proteomes" id="UP000813463">
    <property type="component" value="Chromosome 4"/>
</dbReference>
<gene>
    <name evidence="3" type="primary">LOC130471455</name>
</gene>
<dbReference type="Pfam" id="PF17919">
    <property type="entry name" value="RT_RNaseH_2"/>
    <property type="match status" value="1"/>
</dbReference>
<protein>
    <recommendedName>
        <fullName evidence="1">Reverse transcriptase/retrotransposon-derived protein RNase H-like domain-containing protein</fullName>
    </recommendedName>
</protein>
<name>A0ABM3RPP0_SPIOL</name>
<dbReference type="PANTHER" id="PTHR34072">
    <property type="entry name" value="ENZYMATIC POLYPROTEIN-RELATED"/>
    <property type="match status" value="1"/>
</dbReference>
<evidence type="ECO:0000259" key="1">
    <source>
        <dbReference type="Pfam" id="PF17919"/>
    </source>
</evidence>
<reference evidence="2" key="1">
    <citation type="journal article" date="2021" name="Nat. Commun.">
        <title>Genomic analyses provide insights into spinach domestication and the genetic basis of agronomic traits.</title>
        <authorList>
            <person name="Cai X."/>
            <person name="Sun X."/>
            <person name="Xu C."/>
            <person name="Sun H."/>
            <person name="Wang X."/>
            <person name="Ge C."/>
            <person name="Zhang Z."/>
            <person name="Wang Q."/>
            <person name="Fei Z."/>
            <person name="Jiao C."/>
            <person name="Wang Q."/>
        </authorList>
    </citation>
    <scope>NUCLEOTIDE SEQUENCE [LARGE SCALE GENOMIC DNA]</scope>
    <source>
        <strain evidence="2">cv. Varoflay</strain>
    </source>
</reference>
<reference evidence="3" key="2">
    <citation type="submission" date="2025-08" db="UniProtKB">
        <authorList>
            <consortium name="RefSeq"/>
        </authorList>
    </citation>
    <scope>IDENTIFICATION</scope>
    <source>
        <tissue evidence="3">Leaf</tissue>
    </source>
</reference>
<dbReference type="SUPFAM" id="SSF56672">
    <property type="entry name" value="DNA/RNA polymerases"/>
    <property type="match status" value="1"/>
</dbReference>
<dbReference type="InterPro" id="IPR043502">
    <property type="entry name" value="DNA/RNA_pol_sf"/>
</dbReference>
<evidence type="ECO:0000313" key="2">
    <source>
        <dbReference type="Proteomes" id="UP000813463"/>
    </source>
</evidence>
<accession>A0ABM3RPP0</accession>
<feature type="domain" description="Reverse transcriptase/retrotransposon-derived protein RNase H-like" evidence="1">
    <location>
        <begin position="54"/>
        <end position="112"/>
    </location>
</feature>
<sequence>MDMIHLDDNQNPCIQPQRRMNPIMQDVVKVEVIKLLDASIVYVVSDSKWVSSIQIKHALISSPIILSPEWDHQFEIMCDASDYAVVAVLGQRKDKVLHAIYYASKTLDEAQEFNLGIHDKKGAENVVAEHMPRLRYDDGKTATTIDDSFPDDHLLAVTIQSPWFADYENYIVGGTLPADLTDQQKKKFLHHVRFSFWDDPHLFLETIEGLYKRCVPEWEVHGIINQCHSSPYGGHHGPSKTHAKLSQWGFY</sequence>
<dbReference type="PANTHER" id="PTHR34072:SF44">
    <property type="entry name" value="RNA-DIRECTED DNA POLYMERASE"/>
    <property type="match status" value="1"/>
</dbReference>
<proteinExistence type="predicted"/>
<dbReference type="RefSeq" id="XP_056697572.1">
    <property type="nucleotide sequence ID" value="XM_056841594.1"/>
</dbReference>